<dbReference type="SUPFAM" id="SSF46565">
    <property type="entry name" value="Chaperone J-domain"/>
    <property type="match status" value="1"/>
</dbReference>
<sequence>MAPLAAALLWLCAREAYASRACSDDHPEAEGSASLRLRERKLSRRRRCWAAARTRCTWGSSRWSRSTSATSTLAAPVAGATITPRALASRTFSSIEEDVEWVSFVKGGLPGQCEARACEGGGWHEKQVAKYYLRAAELLAEKRQPQLVIDQIRYALLSGADREASYMVRATAYLMQGNVDNCKRDLSAILRSDPDHSEAKALHRKIKKFTKAVEEGSELERARSWAAALAKYSSAHALFSPALPTATLQSGLCRCSLKLRRASDAVSWCEKAYSADENDLEMLFALCDAKALSGEDHAALQLLRTAQRRHPHQGQIHQKIQALERRIKQKGKVDDYKILGVVRSASAREIKKAYHKLAMKWHPDKNPDDKEAASEKFKKIARAYEVLGDEDTRRRYDAGEDVDDPNARQQQQQQHNPFGYRQHGFQGGGQRFHFSGGI</sequence>
<evidence type="ECO:0000313" key="6">
    <source>
        <dbReference type="EMBL" id="KAL1514571.1"/>
    </source>
</evidence>
<keyword evidence="2" id="KW-0802">TPR repeat</keyword>
<dbReference type="PANTHER" id="PTHR45188">
    <property type="entry name" value="DNAJ PROTEIN P58IPK HOMOLOG"/>
    <property type="match status" value="1"/>
</dbReference>
<evidence type="ECO:0000313" key="7">
    <source>
        <dbReference type="Proteomes" id="UP001515480"/>
    </source>
</evidence>
<feature type="chain" id="PRO_5044217555" description="J domain-containing protein" evidence="4">
    <location>
        <begin position="19"/>
        <end position="438"/>
    </location>
</feature>
<accession>A0AB34J5X2</accession>
<dbReference type="AlphaFoldDB" id="A0AB34J5X2"/>
<dbReference type="Proteomes" id="UP001515480">
    <property type="component" value="Unassembled WGS sequence"/>
</dbReference>
<evidence type="ECO:0000256" key="1">
    <source>
        <dbReference type="ARBA" id="ARBA00022737"/>
    </source>
</evidence>
<dbReference type="PRINTS" id="PR00625">
    <property type="entry name" value="JDOMAIN"/>
</dbReference>
<proteinExistence type="predicted"/>
<keyword evidence="1" id="KW-0677">Repeat</keyword>
<reference evidence="6 7" key="1">
    <citation type="journal article" date="2024" name="Science">
        <title>Giant polyketide synthase enzymes in the biosynthesis of giant marine polyether toxins.</title>
        <authorList>
            <person name="Fallon T.R."/>
            <person name="Shende V.V."/>
            <person name="Wierzbicki I.H."/>
            <person name="Pendleton A.L."/>
            <person name="Watervoot N.F."/>
            <person name="Auber R.P."/>
            <person name="Gonzalez D.J."/>
            <person name="Wisecaver J.H."/>
            <person name="Moore B.S."/>
        </authorList>
    </citation>
    <scope>NUCLEOTIDE SEQUENCE [LARGE SCALE GENOMIC DNA]</scope>
    <source>
        <strain evidence="6 7">12B1</strain>
    </source>
</reference>
<dbReference type="Gene3D" id="1.25.40.10">
    <property type="entry name" value="Tetratricopeptide repeat domain"/>
    <property type="match status" value="1"/>
</dbReference>
<comment type="caution">
    <text evidence="6">The sequence shown here is derived from an EMBL/GenBank/DDBJ whole genome shotgun (WGS) entry which is preliminary data.</text>
</comment>
<evidence type="ECO:0000259" key="5">
    <source>
        <dbReference type="PROSITE" id="PS50076"/>
    </source>
</evidence>
<feature type="region of interest" description="Disordered" evidence="3">
    <location>
        <begin position="392"/>
        <end position="428"/>
    </location>
</feature>
<evidence type="ECO:0000256" key="2">
    <source>
        <dbReference type="ARBA" id="ARBA00022803"/>
    </source>
</evidence>
<dbReference type="InterPro" id="IPR036869">
    <property type="entry name" value="J_dom_sf"/>
</dbReference>
<keyword evidence="4" id="KW-0732">Signal</keyword>
<dbReference type="Gene3D" id="1.10.287.110">
    <property type="entry name" value="DnaJ domain"/>
    <property type="match status" value="1"/>
</dbReference>
<dbReference type="InterPro" id="IPR018253">
    <property type="entry name" value="DnaJ_domain_CS"/>
</dbReference>
<keyword evidence="7" id="KW-1185">Reference proteome</keyword>
<dbReference type="Pfam" id="PF00226">
    <property type="entry name" value="DnaJ"/>
    <property type="match status" value="1"/>
</dbReference>
<evidence type="ECO:0000256" key="4">
    <source>
        <dbReference type="SAM" id="SignalP"/>
    </source>
</evidence>
<feature type="compositionally biased region" description="Low complexity" evidence="3">
    <location>
        <begin position="409"/>
        <end position="424"/>
    </location>
</feature>
<dbReference type="PROSITE" id="PS00636">
    <property type="entry name" value="DNAJ_1"/>
    <property type="match status" value="1"/>
</dbReference>
<dbReference type="PANTHER" id="PTHR45188:SF2">
    <property type="entry name" value="DNAJ HOMOLOG SUBFAMILY C MEMBER 7"/>
    <property type="match status" value="1"/>
</dbReference>
<dbReference type="SMART" id="SM00271">
    <property type="entry name" value="DnaJ"/>
    <property type="match status" value="1"/>
</dbReference>
<gene>
    <name evidence="6" type="ORF">AB1Y20_003665</name>
</gene>
<evidence type="ECO:0000256" key="3">
    <source>
        <dbReference type="SAM" id="MobiDB-lite"/>
    </source>
</evidence>
<feature type="domain" description="J" evidence="5">
    <location>
        <begin position="334"/>
        <end position="400"/>
    </location>
</feature>
<dbReference type="SUPFAM" id="SSF48452">
    <property type="entry name" value="TPR-like"/>
    <property type="match status" value="2"/>
</dbReference>
<dbReference type="InterPro" id="IPR001623">
    <property type="entry name" value="DnaJ_domain"/>
</dbReference>
<dbReference type="CDD" id="cd06257">
    <property type="entry name" value="DnaJ"/>
    <property type="match status" value="1"/>
</dbReference>
<feature type="signal peptide" evidence="4">
    <location>
        <begin position="1"/>
        <end position="18"/>
    </location>
</feature>
<dbReference type="EMBL" id="JBGBPQ010000012">
    <property type="protein sequence ID" value="KAL1514571.1"/>
    <property type="molecule type" value="Genomic_DNA"/>
</dbReference>
<protein>
    <recommendedName>
        <fullName evidence="5">J domain-containing protein</fullName>
    </recommendedName>
</protein>
<name>A0AB34J5X2_PRYPA</name>
<dbReference type="PROSITE" id="PS50076">
    <property type="entry name" value="DNAJ_2"/>
    <property type="match status" value="1"/>
</dbReference>
<dbReference type="InterPro" id="IPR011990">
    <property type="entry name" value="TPR-like_helical_dom_sf"/>
</dbReference>
<organism evidence="6 7">
    <name type="scientific">Prymnesium parvum</name>
    <name type="common">Toxic golden alga</name>
    <dbReference type="NCBI Taxonomy" id="97485"/>
    <lineage>
        <taxon>Eukaryota</taxon>
        <taxon>Haptista</taxon>
        <taxon>Haptophyta</taxon>
        <taxon>Prymnesiophyceae</taxon>
        <taxon>Prymnesiales</taxon>
        <taxon>Prymnesiaceae</taxon>
        <taxon>Prymnesium</taxon>
    </lineage>
</organism>